<dbReference type="GO" id="GO:0008897">
    <property type="term" value="F:holo-[acyl-carrier-protein] synthase activity"/>
    <property type="evidence" value="ECO:0007669"/>
    <property type="project" value="UniProtKB-EC"/>
</dbReference>
<accession>A0A8X7N734</accession>
<feature type="region of interest" description="Disordered" evidence="3">
    <location>
        <begin position="240"/>
        <end position="260"/>
    </location>
</feature>
<dbReference type="InterPro" id="IPR008278">
    <property type="entry name" value="4-PPantetheinyl_Trfase_dom"/>
</dbReference>
<dbReference type="Gene3D" id="3.90.470.20">
    <property type="entry name" value="4'-phosphopantetheinyl transferase domain"/>
    <property type="match status" value="2"/>
</dbReference>
<proteinExistence type="predicted"/>
<dbReference type="PANTHER" id="PTHR12215:SF10">
    <property type="entry name" value="L-AMINOADIPATE-SEMIALDEHYDE DEHYDROGENASE-PHOSPHOPANTETHEINYL TRANSFERASE"/>
    <property type="match status" value="1"/>
</dbReference>
<organism evidence="6 7">
    <name type="scientific">Tilletia walkeri</name>
    <dbReference type="NCBI Taxonomy" id="117179"/>
    <lineage>
        <taxon>Eukaryota</taxon>
        <taxon>Fungi</taxon>
        <taxon>Dikarya</taxon>
        <taxon>Basidiomycota</taxon>
        <taxon>Ustilaginomycotina</taxon>
        <taxon>Exobasidiomycetes</taxon>
        <taxon>Tilletiales</taxon>
        <taxon>Tilletiaceae</taxon>
        <taxon>Tilletia</taxon>
    </lineage>
</organism>
<evidence type="ECO:0000256" key="3">
    <source>
        <dbReference type="SAM" id="MobiDB-lite"/>
    </source>
</evidence>
<feature type="region of interest" description="Disordered" evidence="3">
    <location>
        <begin position="1"/>
        <end position="54"/>
    </location>
</feature>
<dbReference type="InterPro" id="IPR055066">
    <property type="entry name" value="AASDHPPT_N"/>
</dbReference>
<evidence type="ECO:0000313" key="7">
    <source>
        <dbReference type="Proteomes" id="UP000078113"/>
    </source>
</evidence>
<feature type="domain" description="4'-phosphopantetheinyl transferase N-terminal" evidence="5">
    <location>
        <begin position="128"/>
        <end position="202"/>
    </location>
</feature>
<evidence type="ECO:0000259" key="5">
    <source>
        <dbReference type="Pfam" id="PF22624"/>
    </source>
</evidence>
<dbReference type="Proteomes" id="UP000078113">
    <property type="component" value="Unassembled WGS sequence"/>
</dbReference>
<feature type="region of interest" description="Disordered" evidence="3">
    <location>
        <begin position="71"/>
        <end position="101"/>
    </location>
</feature>
<evidence type="ECO:0000259" key="4">
    <source>
        <dbReference type="Pfam" id="PF01648"/>
    </source>
</evidence>
<feature type="region of interest" description="Disordered" evidence="3">
    <location>
        <begin position="480"/>
        <end position="502"/>
    </location>
</feature>
<protein>
    <recommendedName>
        <fullName evidence="1">holo-[acyl-carrier-protein] synthase</fullName>
        <ecNumber evidence="1">2.7.8.7</ecNumber>
    </recommendedName>
</protein>
<reference evidence="6" key="1">
    <citation type="submission" date="2016-04" db="EMBL/GenBank/DDBJ databases">
        <authorList>
            <person name="Nguyen H.D."/>
            <person name="Samba Siva P."/>
            <person name="Cullis J."/>
            <person name="Levesque C.A."/>
            <person name="Hambleton S."/>
        </authorList>
    </citation>
    <scope>NUCLEOTIDE SEQUENCE</scope>
    <source>
        <strain evidence="6">DAOMC 236422</strain>
    </source>
</reference>
<feature type="compositionally biased region" description="Low complexity" evidence="3">
    <location>
        <begin position="13"/>
        <end position="26"/>
    </location>
</feature>
<dbReference type="EMBL" id="LWDG02000284">
    <property type="protein sequence ID" value="KAE8266865.1"/>
    <property type="molecule type" value="Genomic_DNA"/>
</dbReference>
<dbReference type="EC" id="2.7.8.7" evidence="1"/>
<comment type="caution">
    <text evidence="6">The sequence shown here is derived from an EMBL/GenBank/DDBJ whole genome shotgun (WGS) entry which is preliminary data.</text>
</comment>
<dbReference type="InterPro" id="IPR050559">
    <property type="entry name" value="P-Pant_transferase_sf"/>
</dbReference>
<dbReference type="PANTHER" id="PTHR12215">
    <property type="entry name" value="PHOSPHOPANTETHEINE TRANSFERASE"/>
    <property type="match status" value="1"/>
</dbReference>
<evidence type="ECO:0000256" key="1">
    <source>
        <dbReference type="ARBA" id="ARBA00013172"/>
    </source>
</evidence>
<sequence>MKWIPTLSDALFSSSSSSPSSPSTSSAIRIPSKRLKSLRIMDRSTSSPSPRSHSDRLCVWAVDISGWAESLDTDSPSPSSSDDGHSSSSSTTLDRSRRGYGSPVDKVIQELLGSRHHGIVSEDMTRATTKIRKYLREVDRVRSLAGQLLPRVMYMHQYPDRCTWSNLKFDATEEKRPFLAEPAIPSATDYNVTHDEDWIALAFHAPSADKKTSYQDIRADKGLLSSVSALSLSSHRSQESTASLSSSAPVSPYSSTLSSPASSIYEEPMQALRVGIDVMAVSLPHYDPTIADFVSMMELAMTPGERKWVLSADPDADEEPHDYFSGHERGATPKSGELKAEEHEMLMRLYDLWTYKEAFTKNVGRGLGFDFSTIEVAFWRCPEVPLPALPASEQSNSKANKVDRAARQHASRISAGQPGVGSTQPILTLAGEPEGRYSFVEIHLPASKSERGDVGLGATSSLNKARATRSRARSQLVVCEGPYPEGTLTSGSSDDDEEDDGSTDLVQVAPALDAADAIEAGLLRVWTMQELVEEARKLRRAERYFSR</sequence>
<dbReference type="InterPro" id="IPR037143">
    <property type="entry name" value="4-PPantetheinyl_Trfase_dom_sf"/>
</dbReference>
<keyword evidence="7" id="KW-1185">Reference proteome</keyword>
<feature type="domain" description="4'-phosphopantetheinyl transferase" evidence="4">
    <location>
        <begin position="273"/>
        <end position="381"/>
    </location>
</feature>
<dbReference type="GO" id="GO:0000287">
    <property type="term" value="F:magnesium ion binding"/>
    <property type="evidence" value="ECO:0007669"/>
    <property type="project" value="InterPro"/>
</dbReference>
<feature type="region of interest" description="Disordered" evidence="3">
    <location>
        <begin position="389"/>
        <end position="425"/>
    </location>
</feature>
<reference evidence="6" key="2">
    <citation type="journal article" date="2019" name="IMA Fungus">
        <title>Genome sequencing and comparison of five Tilletia species to identify candidate genes for the detection of regulated species infecting wheat.</title>
        <authorList>
            <person name="Nguyen H.D.T."/>
            <person name="Sultana T."/>
            <person name="Kesanakurti P."/>
            <person name="Hambleton S."/>
        </authorList>
    </citation>
    <scope>NUCLEOTIDE SEQUENCE</scope>
    <source>
        <strain evidence="6">DAOMC 236422</strain>
    </source>
</reference>
<dbReference type="GO" id="GO:0005829">
    <property type="term" value="C:cytosol"/>
    <property type="evidence" value="ECO:0007669"/>
    <property type="project" value="TreeGrafter"/>
</dbReference>
<feature type="compositionally biased region" description="Acidic residues" evidence="3">
    <location>
        <begin position="493"/>
        <end position="502"/>
    </location>
</feature>
<dbReference type="GO" id="GO:0019878">
    <property type="term" value="P:lysine biosynthetic process via aminoadipic acid"/>
    <property type="evidence" value="ECO:0007669"/>
    <property type="project" value="TreeGrafter"/>
</dbReference>
<evidence type="ECO:0000313" key="6">
    <source>
        <dbReference type="EMBL" id="KAE8266865.1"/>
    </source>
</evidence>
<gene>
    <name evidence="6" type="ORF">A4X09_0g5480</name>
</gene>
<dbReference type="SUPFAM" id="SSF56214">
    <property type="entry name" value="4'-phosphopantetheinyl transferase"/>
    <property type="match status" value="2"/>
</dbReference>
<dbReference type="Pfam" id="PF01648">
    <property type="entry name" value="ACPS"/>
    <property type="match status" value="1"/>
</dbReference>
<feature type="compositionally biased region" description="Low complexity" evidence="3">
    <location>
        <begin position="73"/>
        <end position="93"/>
    </location>
</feature>
<name>A0A8X7N734_9BASI</name>
<dbReference type="AlphaFoldDB" id="A0A8X7N734"/>
<keyword evidence="2" id="KW-0808">Transferase</keyword>
<dbReference type="Pfam" id="PF22624">
    <property type="entry name" value="AASDHPPT_N"/>
    <property type="match status" value="1"/>
</dbReference>
<evidence type="ECO:0000256" key="2">
    <source>
        <dbReference type="ARBA" id="ARBA00022679"/>
    </source>
</evidence>